<dbReference type="SMART" id="SM00028">
    <property type="entry name" value="TPR"/>
    <property type="match status" value="2"/>
</dbReference>
<feature type="domain" description="O-GlcNAc transferase C-terminal" evidence="9">
    <location>
        <begin position="226"/>
        <end position="386"/>
    </location>
</feature>
<dbReference type="InterPro" id="IPR051939">
    <property type="entry name" value="Glycosyltr_41/O-GlcNAc_trsf"/>
</dbReference>
<dbReference type="Pfam" id="PF13181">
    <property type="entry name" value="TPR_8"/>
    <property type="match status" value="2"/>
</dbReference>
<gene>
    <name evidence="10" type="ORF">SAMN02982919_00959</name>
</gene>
<evidence type="ECO:0000256" key="3">
    <source>
        <dbReference type="ARBA" id="ARBA00011970"/>
    </source>
</evidence>
<dbReference type="Gene3D" id="3.40.50.11380">
    <property type="match status" value="1"/>
</dbReference>
<dbReference type="Proteomes" id="UP000199766">
    <property type="component" value="Unassembled WGS sequence"/>
</dbReference>
<proteinExistence type="inferred from homology"/>
<organism evidence="10 11">
    <name type="scientific">Giesbergeria anulus</name>
    <dbReference type="NCBI Taxonomy" id="180197"/>
    <lineage>
        <taxon>Bacteria</taxon>
        <taxon>Pseudomonadati</taxon>
        <taxon>Pseudomonadota</taxon>
        <taxon>Betaproteobacteria</taxon>
        <taxon>Burkholderiales</taxon>
        <taxon>Comamonadaceae</taxon>
        <taxon>Giesbergeria</taxon>
    </lineage>
</organism>
<dbReference type="PROSITE" id="PS50005">
    <property type="entry name" value="TPR"/>
    <property type="match status" value="1"/>
</dbReference>
<dbReference type="PANTHER" id="PTHR44835">
    <property type="entry name" value="UDP-N-ACETYLGLUCOSAMINE--PEPTIDE N-ACETYLGLUCOSAMINYLTRANSFERASE SPINDLY-RELATED"/>
    <property type="match status" value="1"/>
</dbReference>
<keyword evidence="4" id="KW-0328">Glycosyltransferase</keyword>
<name>A0A1H9HYD8_9BURK</name>
<evidence type="ECO:0000256" key="1">
    <source>
        <dbReference type="ARBA" id="ARBA00004922"/>
    </source>
</evidence>
<dbReference type="PANTHER" id="PTHR44835:SF1">
    <property type="entry name" value="PROTEIN O-GLCNAC TRANSFERASE"/>
    <property type="match status" value="1"/>
</dbReference>
<evidence type="ECO:0000256" key="8">
    <source>
        <dbReference type="PROSITE-ProRule" id="PRU00339"/>
    </source>
</evidence>
<evidence type="ECO:0000256" key="7">
    <source>
        <dbReference type="ARBA" id="ARBA00022803"/>
    </source>
</evidence>
<dbReference type="EMBL" id="FOGD01000002">
    <property type="protein sequence ID" value="SEQ67389.1"/>
    <property type="molecule type" value="Genomic_DNA"/>
</dbReference>
<feature type="domain" description="O-GlcNAc transferase C-terminal" evidence="9">
    <location>
        <begin position="412"/>
        <end position="585"/>
    </location>
</feature>
<dbReference type="SUPFAM" id="SSF53756">
    <property type="entry name" value="UDP-Glycosyltransferase/glycogen phosphorylase"/>
    <property type="match status" value="1"/>
</dbReference>
<comment type="pathway">
    <text evidence="1">Protein modification; protein glycosylation.</text>
</comment>
<dbReference type="InterPro" id="IPR011990">
    <property type="entry name" value="TPR-like_helical_dom_sf"/>
</dbReference>
<dbReference type="GO" id="GO:0097363">
    <property type="term" value="F:protein O-acetylglucosaminyltransferase activity"/>
    <property type="evidence" value="ECO:0007669"/>
    <property type="project" value="UniProtKB-EC"/>
</dbReference>
<evidence type="ECO:0000256" key="2">
    <source>
        <dbReference type="ARBA" id="ARBA00005386"/>
    </source>
</evidence>
<dbReference type="Gene3D" id="1.25.40.10">
    <property type="entry name" value="Tetratricopeptide repeat domain"/>
    <property type="match status" value="2"/>
</dbReference>
<dbReference type="SUPFAM" id="SSF48452">
    <property type="entry name" value="TPR-like"/>
    <property type="match status" value="1"/>
</dbReference>
<dbReference type="EC" id="2.4.1.255" evidence="3"/>
<accession>A0A1H9HYD8</accession>
<reference evidence="10 11" key="1">
    <citation type="submission" date="2016-10" db="EMBL/GenBank/DDBJ databases">
        <authorList>
            <person name="de Groot N.N."/>
        </authorList>
    </citation>
    <scope>NUCLEOTIDE SEQUENCE [LARGE SCALE GENOMIC DNA]</scope>
    <source>
        <strain evidence="10 11">ATCC 35958</strain>
    </source>
</reference>
<keyword evidence="7 8" id="KW-0802">TPR repeat</keyword>
<dbReference type="InterPro" id="IPR029489">
    <property type="entry name" value="OGT/SEC/SPY_C"/>
</dbReference>
<evidence type="ECO:0000256" key="5">
    <source>
        <dbReference type="ARBA" id="ARBA00022679"/>
    </source>
</evidence>
<dbReference type="STRING" id="180197.SAMN02982919_00959"/>
<feature type="repeat" description="TPR" evidence="8">
    <location>
        <begin position="153"/>
        <end position="186"/>
    </location>
</feature>
<dbReference type="AlphaFoldDB" id="A0A1H9HYD8"/>
<evidence type="ECO:0000256" key="4">
    <source>
        <dbReference type="ARBA" id="ARBA00022676"/>
    </source>
</evidence>
<protein>
    <recommendedName>
        <fullName evidence="3">protein O-GlcNAc transferase</fullName>
        <ecNumber evidence="3">2.4.1.255</ecNumber>
    </recommendedName>
</protein>
<keyword evidence="6" id="KW-0677">Repeat</keyword>
<dbReference type="RefSeq" id="WP_091453661.1">
    <property type="nucleotide sequence ID" value="NZ_FOGD01000002.1"/>
</dbReference>
<dbReference type="Gene3D" id="3.40.50.2000">
    <property type="entry name" value="Glycogen Phosphorylase B"/>
    <property type="match status" value="1"/>
</dbReference>
<keyword evidence="5 10" id="KW-0808">Transferase</keyword>
<dbReference type="Pfam" id="PF13844">
    <property type="entry name" value="Glyco_transf_41"/>
    <property type="match status" value="2"/>
</dbReference>
<dbReference type="OrthoDB" id="101857at2"/>
<keyword evidence="11" id="KW-1185">Reference proteome</keyword>
<comment type="similarity">
    <text evidence="2">Belongs to the glycosyltransferase 41 family. O-GlcNAc transferase subfamily.</text>
</comment>
<evidence type="ECO:0000313" key="10">
    <source>
        <dbReference type="EMBL" id="SEQ67389.1"/>
    </source>
</evidence>
<evidence type="ECO:0000256" key="6">
    <source>
        <dbReference type="ARBA" id="ARBA00022737"/>
    </source>
</evidence>
<sequence length="727" mass="82833">MRDSLKERNIFLIEKLCKEIKKFVKQEKWSNVEISCKSLLQLNENHCIAHENLPLALANQGKKKEAKITYEEALKIYPNFGNIITNYSICLGDLGLFEASAIQAEKAAVQDPNNLLYQINWMAASIKNKKYGTAIKIGEEIAKLPDIRPEIKNIILNNLANAYRITGKLKEAVAIFQQAIYLAPELLDTHTNLLLTMHSEPTVSDMDIFDAARNYSQQAEKIAAQTPPLPTPKDKNPHKILRIGFISPDFRKHPVLYFIEGLLAQLDRNRFYVECFSLSHQEDEATERIISYSDKFFLIAGWKNLDQVNFIRNRNIDIMIDLAGHTADSGLAILAHRCAPVQVTWLGFPGTSGLRTIDWRITDRVASPASDDNFYTERLIRLPKIFCAYRPLARCIPLRYTEPYQVRESPALHKGYITFGCCNSPAKFSDDILNLWSKILLELPTSRLLIEASGISEDEPKNQLMSRLTGCGIPESRIILIHRNPDNQYLTYHDIDIALDTYPLTGGTTTFDTLWMGVPLVSLAGSGFRSRMSTSIISALGYPQWIAQNPDEYVQIAKNLSQNLSHLNSTRLQLRQRMQNSPLMDELGFSRIFGRMLRDLWWHWLTDHEHPANPHIRTHERVTLYQQQFANWRQSEPLSQSSIRVCLSAGKAITLEQAYAHLHVLLERAQQSLNMPEACNTLERWAWTILAARPDDRRAVLALAHCAQARGQQSTAETHRMLADSFT</sequence>
<evidence type="ECO:0000259" key="9">
    <source>
        <dbReference type="Pfam" id="PF13844"/>
    </source>
</evidence>
<dbReference type="InterPro" id="IPR019734">
    <property type="entry name" value="TPR_rpt"/>
</dbReference>
<evidence type="ECO:0000313" key="11">
    <source>
        <dbReference type="Proteomes" id="UP000199766"/>
    </source>
</evidence>